<reference evidence="1 2" key="1">
    <citation type="submission" date="2017-11" db="EMBL/GenBank/DDBJ databases">
        <title>De novo assembly and phasing of dikaryotic genomes from two isolates of Puccinia coronata f. sp. avenae, the causal agent of oat crown rust.</title>
        <authorList>
            <person name="Miller M.E."/>
            <person name="Zhang Y."/>
            <person name="Omidvar V."/>
            <person name="Sperschneider J."/>
            <person name="Schwessinger B."/>
            <person name="Raley C."/>
            <person name="Palmer J.M."/>
            <person name="Garnica D."/>
            <person name="Upadhyaya N."/>
            <person name="Rathjen J."/>
            <person name="Taylor J.M."/>
            <person name="Park R.F."/>
            <person name="Dodds P.N."/>
            <person name="Hirsch C.D."/>
            <person name="Kianian S.F."/>
            <person name="Figueroa M."/>
        </authorList>
    </citation>
    <scope>NUCLEOTIDE SEQUENCE [LARGE SCALE GENOMIC DNA]</scope>
    <source>
        <strain evidence="1">12SD80</strain>
    </source>
</reference>
<dbReference type="AlphaFoldDB" id="A0A2N5VGT6"/>
<dbReference type="EMBL" id="PGCI01000018">
    <property type="protein sequence ID" value="PLW49200.1"/>
    <property type="molecule type" value="Genomic_DNA"/>
</dbReference>
<dbReference type="Proteomes" id="UP000235392">
    <property type="component" value="Unassembled WGS sequence"/>
</dbReference>
<protein>
    <submittedName>
        <fullName evidence="1">Uncharacterized protein</fullName>
    </submittedName>
</protein>
<accession>A0A2N5VGT6</accession>
<sequence length="70" mass="7843">MTAIAIQTWVCQGQKSNSAQKTVQLQCTEWSRPTMVIKQKPKAGLFLTFNQLPLRIPLARPPLHGVNQSI</sequence>
<proteinExistence type="predicted"/>
<gene>
    <name evidence="1" type="ORF">PCASD_03018</name>
</gene>
<evidence type="ECO:0000313" key="2">
    <source>
        <dbReference type="Proteomes" id="UP000235392"/>
    </source>
</evidence>
<evidence type="ECO:0000313" key="1">
    <source>
        <dbReference type="EMBL" id="PLW49200.1"/>
    </source>
</evidence>
<name>A0A2N5VGT6_9BASI</name>
<comment type="caution">
    <text evidence="1">The sequence shown here is derived from an EMBL/GenBank/DDBJ whole genome shotgun (WGS) entry which is preliminary data.</text>
</comment>
<organism evidence="1 2">
    <name type="scientific">Puccinia coronata f. sp. avenae</name>
    <dbReference type="NCBI Taxonomy" id="200324"/>
    <lineage>
        <taxon>Eukaryota</taxon>
        <taxon>Fungi</taxon>
        <taxon>Dikarya</taxon>
        <taxon>Basidiomycota</taxon>
        <taxon>Pucciniomycotina</taxon>
        <taxon>Pucciniomycetes</taxon>
        <taxon>Pucciniales</taxon>
        <taxon>Pucciniaceae</taxon>
        <taxon>Puccinia</taxon>
    </lineage>
</organism>